<name>A0AAV9UG46_9PEZI</name>
<dbReference type="PANTHER" id="PTHR14614">
    <property type="entry name" value="HEPATOCELLULAR CARCINOMA-ASSOCIATED ANTIGEN"/>
    <property type="match status" value="1"/>
</dbReference>
<dbReference type="GO" id="GO:0005829">
    <property type="term" value="C:cytosol"/>
    <property type="evidence" value="ECO:0007669"/>
    <property type="project" value="TreeGrafter"/>
</dbReference>
<protein>
    <submittedName>
        <fullName evidence="1">Uncharacterized protein</fullName>
    </submittedName>
</protein>
<dbReference type="Proteomes" id="UP001375240">
    <property type="component" value="Unassembled WGS sequence"/>
</dbReference>
<proteinExistence type="predicted"/>
<dbReference type="EMBL" id="JAVHNQ010000009">
    <property type="protein sequence ID" value="KAK6338875.1"/>
    <property type="molecule type" value="Genomic_DNA"/>
</dbReference>
<keyword evidence="2" id="KW-1185">Reference proteome</keyword>
<dbReference type="Pfam" id="PF10294">
    <property type="entry name" value="Methyltransf_16"/>
    <property type="match status" value="1"/>
</dbReference>
<sequence length="376" mass="40432">MTREQSDETEEILDILDLPPLYLQPPLATLLATLDLLAIPPPSWDLPSSASAPDSPCAAAPTVQIRGNPAPWLTSLVSSPLRWLSDDTAREMVWETASVRLAERCGRTAMPAIDRAFRVADDVAIKIHEPTLDGDNLGLKTWGAAYALAKRMAGDEGMQAVIRDCLYPTGDSNTVGDMNGNTTAARVLELGAGTGLAGLALANTAHDSRPLHVHLTDLPEIMPNLDRNVALNATSLPPSVTISTGILDWRIHTSPDAAIDTHKPTAGSEHDRKYPLIIAADPIYSADHPAWLTTVVAGWLQPSTTARFIVELPLRKLFTRDVEAFRDTMHKAGFVAVDSGTETARDDWGDGGEAMQCWWAVYAWGNATDSGCPGSS</sequence>
<dbReference type="CDD" id="cd02440">
    <property type="entry name" value="AdoMet_MTases"/>
    <property type="match status" value="1"/>
</dbReference>
<dbReference type="InterPro" id="IPR029063">
    <property type="entry name" value="SAM-dependent_MTases_sf"/>
</dbReference>
<comment type="caution">
    <text evidence="1">The sequence shown here is derived from an EMBL/GenBank/DDBJ whole genome shotgun (WGS) entry which is preliminary data.</text>
</comment>
<evidence type="ECO:0000313" key="1">
    <source>
        <dbReference type="EMBL" id="KAK6338875.1"/>
    </source>
</evidence>
<dbReference type="AlphaFoldDB" id="A0AAV9UG46"/>
<dbReference type="PANTHER" id="PTHR14614:SF156">
    <property type="entry name" value="PROTEIN-LYSINE N-METHYLTRANSFERASE EFM2"/>
    <property type="match status" value="1"/>
</dbReference>
<accession>A0AAV9UG46</accession>
<dbReference type="SUPFAM" id="SSF53335">
    <property type="entry name" value="S-adenosyl-L-methionine-dependent methyltransferases"/>
    <property type="match status" value="1"/>
</dbReference>
<organism evidence="1 2">
    <name type="scientific">Orbilia brochopaga</name>
    <dbReference type="NCBI Taxonomy" id="3140254"/>
    <lineage>
        <taxon>Eukaryota</taxon>
        <taxon>Fungi</taxon>
        <taxon>Dikarya</taxon>
        <taxon>Ascomycota</taxon>
        <taxon>Pezizomycotina</taxon>
        <taxon>Orbiliomycetes</taxon>
        <taxon>Orbiliales</taxon>
        <taxon>Orbiliaceae</taxon>
        <taxon>Orbilia</taxon>
    </lineage>
</organism>
<reference evidence="1 2" key="1">
    <citation type="submission" date="2019-10" db="EMBL/GenBank/DDBJ databases">
        <authorList>
            <person name="Palmer J.M."/>
        </authorList>
    </citation>
    <scope>NUCLEOTIDE SEQUENCE [LARGE SCALE GENOMIC DNA]</scope>
    <source>
        <strain evidence="1 2">TWF696</strain>
    </source>
</reference>
<dbReference type="Gene3D" id="3.40.50.150">
    <property type="entry name" value="Vaccinia Virus protein VP39"/>
    <property type="match status" value="1"/>
</dbReference>
<evidence type="ECO:0000313" key="2">
    <source>
        <dbReference type="Proteomes" id="UP001375240"/>
    </source>
</evidence>
<dbReference type="GO" id="GO:0008757">
    <property type="term" value="F:S-adenosylmethionine-dependent methyltransferase activity"/>
    <property type="evidence" value="ECO:0007669"/>
    <property type="project" value="UniProtKB-ARBA"/>
</dbReference>
<gene>
    <name evidence="1" type="ORF">TWF696_009681</name>
</gene>
<dbReference type="InterPro" id="IPR019410">
    <property type="entry name" value="Methyltransf_16"/>
</dbReference>